<dbReference type="OrthoDB" id="4966220at2"/>
<protein>
    <recommendedName>
        <fullName evidence="3">Lipoprotein LpqN</fullName>
    </recommendedName>
</protein>
<proteinExistence type="predicted"/>
<evidence type="ECO:0008006" key="3">
    <source>
        <dbReference type="Google" id="ProtNLM"/>
    </source>
</evidence>
<dbReference type="Gene3D" id="3.40.1000.10">
    <property type="entry name" value="Mog1/PsbP, alpha/beta/alpha sandwich"/>
    <property type="match status" value="1"/>
</dbReference>
<name>A0A1I7ML71_9MICC</name>
<sequence length="166" mass="18057">MNELHADVGTVTVPSWGLNFSVPAGWNVDDSGIDAGVLIVSTPDPWTAGFQPNLVLTMAAITADQDAADTVLREQQSLDAVLDESLADYRLVHLGPEPWGTPERDGVHRMAVYTGENGLPVMMSQWVARSDNREISMTFTYPVADFSWGIDGGRAMAESFVWSEAE</sequence>
<dbReference type="AlphaFoldDB" id="A0A1I7ML71"/>
<dbReference type="RefSeq" id="WP_143109441.1">
    <property type="nucleotide sequence ID" value="NZ_CAMIGK010000053.1"/>
</dbReference>
<evidence type="ECO:0000313" key="2">
    <source>
        <dbReference type="Proteomes" id="UP000198881"/>
    </source>
</evidence>
<keyword evidence="2" id="KW-1185">Reference proteome</keyword>
<evidence type="ECO:0000313" key="1">
    <source>
        <dbReference type="EMBL" id="SFV22680.1"/>
    </source>
</evidence>
<accession>A0A1I7ML71</accession>
<dbReference type="STRING" id="574650.SAMN04487966_104261"/>
<dbReference type="Proteomes" id="UP000198881">
    <property type="component" value="Unassembled WGS sequence"/>
</dbReference>
<gene>
    <name evidence="1" type="ORF">SAMN04487966_104261</name>
</gene>
<reference evidence="1 2" key="1">
    <citation type="submission" date="2016-10" db="EMBL/GenBank/DDBJ databases">
        <authorList>
            <person name="de Groot N.N."/>
        </authorList>
    </citation>
    <scope>NUCLEOTIDE SEQUENCE [LARGE SCALE GENOMIC DNA]</scope>
    <source>
        <strain evidence="1 2">CGMCC 1.7054</strain>
    </source>
</reference>
<organism evidence="1 2">
    <name type="scientific">Micrococcus terreus</name>
    <dbReference type="NCBI Taxonomy" id="574650"/>
    <lineage>
        <taxon>Bacteria</taxon>
        <taxon>Bacillati</taxon>
        <taxon>Actinomycetota</taxon>
        <taxon>Actinomycetes</taxon>
        <taxon>Micrococcales</taxon>
        <taxon>Micrococcaceae</taxon>
        <taxon>Micrococcus</taxon>
    </lineage>
</organism>
<dbReference type="EMBL" id="FPCG01000004">
    <property type="protein sequence ID" value="SFV22680.1"/>
    <property type="molecule type" value="Genomic_DNA"/>
</dbReference>